<feature type="compositionally biased region" description="Basic and acidic residues" evidence="1">
    <location>
        <begin position="15"/>
        <end position="24"/>
    </location>
</feature>
<sequence>MRRPRPCLSSLTPKQDTRNRDSQQHRLLKPRSGSQRAPRLYENQRAAVSLTRLCTAVVTQVPRAVLTRQEVGTEPNTRVSVSEASSTVDGM</sequence>
<organism evidence="2 3">
    <name type="scientific">Rangifer tarandus platyrhynchus</name>
    <name type="common">Svalbard reindeer</name>
    <dbReference type="NCBI Taxonomy" id="3082113"/>
    <lineage>
        <taxon>Eukaryota</taxon>
        <taxon>Metazoa</taxon>
        <taxon>Chordata</taxon>
        <taxon>Craniata</taxon>
        <taxon>Vertebrata</taxon>
        <taxon>Euteleostomi</taxon>
        <taxon>Mammalia</taxon>
        <taxon>Eutheria</taxon>
        <taxon>Laurasiatheria</taxon>
        <taxon>Artiodactyla</taxon>
        <taxon>Ruminantia</taxon>
        <taxon>Pecora</taxon>
        <taxon>Cervidae</taxon>
        <taxon>Odocoileinae</taxon>
        <taxon>Rangifer</taxon>
    </lineage>
</organism>
<dbReference type="Proteomes" id="UP001176941">
    <property type="component" value="Chromosome 20"/>
</dbReference>
<feature type="region of interest" description="Disordered" evidence="1">
    <location>
        <begin position="1"/>
        <end position="40"/>
    </location>
</feature>
<dbReference type="EMBL" id="OX459956">
    <property type="protein sequence ID" value="CAI9162002.1"/>
    <property type="molecule type" value="Genomic_DNA"/>
</dbReference>
<feature type="compositionally biased region" description="Polar residues" evidence="1">
    <location>
        <begin position="74"/>
        <end position="91"/>
    </location>
</feature>
<protein>
    <submittedName>
        <fullName evidence="2">Uncharacterized protein</fullName>
    </submittedName>
</protein>
<reference evidence="2" key="1">
    <citation type="submission" date="2023-04" db="EMBL/GenBank/DDBJ databases">
        <authorList>
            <consortium name="ELIXIR-Norway"/>
        </authorList>
    </citation>
    <scope>NUCLEOTIDE SEQUENCE [LARGE SCALE GENOMIC DNA]</scope>
</reference>
<proteinExistence type="predicted"/>
<name>A0ABN8YKB6_RANTA</name>
<evidence type="ECO:0000256" key="1">
    <source>
        <dbReference type="SAM" id="MobiDB-lite"/>
    </source>
</evidence>
<evidence type="ECO:0000313" key="2">
    <source>
        <dbReference type="EMBL" id="CAI9162002.1"/>
    </source>
</evidence>
<feature type="region of interest" description="Disordered" evidence="1">
    <location>
        <begin position="71"/>
        <end position="91"/>
    </location>
</feature>
<keyword evidence="3" id="KW-1185">Reference proteome</keyword>
<accession>A0ABN8YKB6</accession>
<evidence type="ECO:0000313" key="3">
    <source>
        <dbReference type="Proteomes" id="UP001176941"/>
    </source>
</evidence>
<gene>
    <name evidence="2" type="ORF">MRATA1EN1_LOCUS10964</name>
</gene>